<protein>
    <submittedName>
        <fullName evidence="1">Uncharacterized protein</fullName>
    </submittedName>
</protein>
<dbReference type="RefSeq" id="WP_160550597.1">
    <property type="nucleotide sequence ID" value="NZ_CP047650.1"/>
</dbReference>
<organism evidence="1 2">
    <name type="scientific">Xylophilus rhododendri</name>
    <dbReference type="NCBI Taxonomy" id="2697032"/>
    <lineage>
        <taxon>Bacteria</taxon>
        <taxon>Pseudomonadati</taxon>
        <taxon>Pseudomonadota</taxon>
        <taxon>Betaproteobacteria</taxon>
        <taxon>Burkholderiales</taxon>
        <taxon>Xylophilus</taxon>
    </lineage>
</organism>
<dbReference type="KEGG" id="xyk:GT347_03195"/>
<dbReference type="Proteomes" id="UP000464787">
    <property type="component" value="Chromosome"/>
</dbReference>
<evidence type="ECO:0000313" key="1">
    <source>
        <dbReference type="EMBL" id="QHI97079.1"/>
    </source>
</evidence>
<gene>
    <name evidence="1" type="ORF">GT347_03195</name>
</gene>
<evidence type="ECO:0000313" key="2">
    <source>
        <dbReference type="Proteomes" id="UP000464787"/>
    </source>
</evidence>
<reference evidence="1 2" key="1">
    <citation type="submission" date="2020-01" db="EMBL/GenBank/DDBJ databases">
        <title>Genome sequencing of strain KACC 21265.</title>
        <authorList>
            <person name="Heo J."/>
            <person name="Kim S.-J."/>
            <person name="Kim J.-S."/>
            <person name="Hong S.-B."/>
            <person name="Kwon S.-W."/>
        </authorList>
    </citation>
    <scope>NUCLEOTIDE SEQUENCE [LARGE SCALE GENOMIC DNA]</scope>
    <source>
        <strain evidence="1 2">KACC 21265</strain>
    </source>
</reference>
<dbReference type="AlphaFoldDB" id="A0A857J1Q1"/>
<proteinExistence type="predicted"/>
<keyword evidence="2" id="KW-1185">Reference proteome</keyword>
<accession>A0A857J1Q1</accession>
<dbReference type="EMBL" id="CP047650">
    <property type="protein sequence ID" value="QHI97079.1"/>
    <property type="molecule type" value="Genomic_DNA"/>
</dbReference>
<name>A0A857J1Q1_9BURK</name>
<sequence>MGEVAYQHVLGKTVEALTGKQAWLAQCDLDKVAVALVLNRADWLRELDYTLVEATARVGPEWLALMPRVAYAVMGCQTL</sequence>